<dbReference type="Proteomes" id="UP001157440">
    <property type="component" value="Unassembled WGS sequence"/>
</dbReference>
<dbReference type="EMBL" id="BSPL01000001">
    <property type="protein sequence ID" value="GLS68015.1"/>
    <property type="molecule type" value="Genomic_DNA"/>
</dbReference>
<name>A0AA37T7A3_9HYPH</name>
<dbReference type="RefSeq" id="WP_238200326.1">
    <property type="nucleotide sequence ID" value="NZ_BPQZ01000081.1"/>
</dbReference>
<evidence type="ECO:0000313" key="1">
    <source>
        <dbReference type="EMBL" id="GLS68015.1"/>
    </source>
</evidence>
<reference evidence="2" key="1">
    <citation type="journal article" date="2019" name="Int. J. Syst. Evol. Microbiol.">
        <title>The Global Catalogue of Microorganisms (GCM) 10K type strain sequencing project: providing services to taxonomists for standard genome sequencing and annotation.</title>
        <authorList>
            <consortium name="The Broad Institute Genomics Platform"/>
            <consortium name="The Broad Institute Genome Sequencing Center for Infectious Disease"/>
            <person name="Wu L."/>
            <person name="Ma J."/>
        </authorList>
    </citation>
    <scope>NUCLEOTIDE SEQUENCE [LARGE SCALE GENOMIC DNA]</scope>
    <source>
        <strain evidence="2">NBRC 103632</strain>
    </source>
</reference>
<organism evidence="1 2">
    <name type="scientific">Methylobacterium tardum</name>
    <dbReference type="NCBI Taxonomy" id="374432"/>
    <lineage>
        <taxon>Bacteria</taxon>
        <taxon>Pseudomonadati</taxon>
        <taxon>Pseudomonadota</taxon>
        <taxon>Alphaproteobacteria</taxon>
        <taxon>Hyphomicrobiales</taxon>
        <taxon>Methylobacteriaceae</taxon>
        <taxon>Methylobacterium</taxon>
    </lineage>
</organism>
<comment type="caution">
    <text evidence="1">The sequence shown here is derived from an EMBL/GenBank/DDBJ whole genome shotgun (WGS) entry which is preliminary data.</text>
</comment>
<keyword evidence="2" id="KW-1185">Reference proteome</keyword>
<dbReference type="AlphaFoldDB" id="A0AA37T7A3"/>
<protein>
    <submittedName>
        <fullName evidence="1">Uncharacterized protein</fullName>
    </submittedName>
</protein>
<proteinExistence type="predicted"/>
<evidence type="ECO:0000313" key="2">
    <source>
        <dbReference type="Proteomes" id="UP001157440"/>
    </source>
</evidence>
<gene>
    <name evidence="1" type="ORF">GCM10007890_00260</name>
</gene>
<sequence length="62" mass="7008">MKLFRKRLFVGQHFCSADARLEGTVIAVWPIEEGSEALIQPLHASTAAVRVFVPFEAKPERR</sequence>
<accession>A0AA37T7A3</accession>